<reference evidence="3 4" key="1">
    <citation type="submission" date="2020-10" db="EMBL/GenBank/DDBJ databases">
        <title>Plant Genome Project.</title>
        <authorList>
            <person name="Zhang R.-G."/>
        </authorList>
    </citation>
    <scope>NUCLEOTIDE SEQUENCE [LARGE SCALE GENOMIC DNA]</scope>
    <source>
        <strain evidence="3">FAFU-HL-1</strain>
        <tissue evidence="3">Leaf</tissue>
    </source>
</reference>
<organism evidence="3 4">
    <name type="scientific">Salix dunnii</name>
    <dbReference type="NCBI Taxonomy" id="1413687"/>
    <lineage>
        <taxon>Eukaryota</taxon>
        <taxon>Viridiplantae</taxon>
        <taxon>Streptophyta</taxon>
        <taxon>Embryophyta</taxon>
        <taxon>Tracheophyta</taxon>
        <taxon>Spermatophyta</taxon>
        <taxon>Magnoliopsida</taxon>
        <taxon>eudicotyledons</taxon>
        <taxon>Gunneridae</taxon>
        <taxon>Pentapetalae</taxon>
        <taxon>rosids</taxon>
        <taxon>fabids</taxon>
        <taxon>Malpighiales</taxon>
        <taxon>Salicaceae</taxon>
        <taxon>Saliceae</taxon>
        <taxon>Salix</taxon>
    </lineage>
</organism>
<sequence>MENPKNLEAKFPDEKTLEAQKPDEKNLGGPSGQFDGYATVDVQATGIDVVGNEEGYLVNDGVVKAVEEGKGHVDTALGENLVDLGVTVTEEVAVEDTVGDKELKEDGVVVEDSLRDGELKEDGVVVEDTVRDEELKKYGVVDKNTVRDDELKDDEQLGFNAVDSARKIDVSGDNLSVYVDLSNSLTGVHFDVVNCSGVVVIEESKEADGEKEELNGKFHLGDIVWVKTKNQSWWPGKILDPSGVTKDVVQSDQRNDLLVGYLGSCHIAWCLPSQLKPFHEDFEQMIVKNKARSFLGAVEKAVDEFGRCLKSEMTCSCILKERLQSAGNDRFLDGLSIQKCRFGDYSVTQFEPVKLLAQIKDLALAVSKLGVLELTVTKNRLSAFYQSIGHKQLLANQLWDTAPGEDGSDRCVAEGNSKGYVVHPNPTLSGGKLQSTEDGVLRQMKNEDLAVIFGKDLDMSENCRTNAPQENFVFSDMASNTRKRKYSEHKVEGPDVNPLPSPIMEEKHHSGSSLTAEKSSELRERKKSKYLSFPYVNWETKSLPGSLEDQGPQEVSQEAEDVNPVADQFIGSHSASKSSGKRFQKKWIRKFISGNDISKNPELINASAADLLSELFFTAVDCLYPSESKNFDIVEWFFSRFRISVYHDESIYEKYCKDVMGRNNDALLGKDAEEANQTQTPPNAKAQSEKNSRNSVRSKVKSLSGLSDVNINMAAGAVFLNSPHEMAHPTPNEKPKPKKAQKKQAAIPADQQINHSTSIPDLNSNGSMLNLFVENFQIVGHVASEDKPKPNKRKKKVGLVEENGITSKPGAMSVDLQVTGPFSINAITGESNRQGDTASVKDLYGNSTTPVILPHSAEGEPVPKKRKRKEKSTSEQSILAAGIPDLNGTTAESGALAKSEKKRRRKGEGLVGRPRKKTTSGNVEHYKADTNGEAPSTALILTFAPGYSMPSKENLVATFCRFGPLEKSQTQVMKDSCTAQVVFMKSTNAVEAVRSLEKANPFGATLVNYDLHLIPAASSSQCTKGFGTPVETSGSVPKLAEAPPIDFIRQNLEMMTSMLEKSGDNLSPEMRAKLEIEIKGLLKKVSSMPSSSS</sequence>
<feature type="compositionally biased region" description="Polar residues" evidence="1">
    <location>
        <begin position="827"/>
        <end position="837"/>
    </location>
</feature>
<dbReference type="InterPro" id="IPR000313">
    <property type="entry name" value="PWWP_dom"/>
</dbReference>
<dbReference type="PANTHER" id="PTHR42851:SF8">
    <property type="entry name" value="PWWP DOMAIN-CONTAINING PROTEIN"/>
    <property type="match status" value="1"/>
</dbReference>
<protein>
    <recommendedName>
        <fullName evidence="2">PWWP domain-containing protein</fullName>
    </recommendedName>
</protein>
<feature type="compositionally biased region" description="Basic and acidic residues" evidence="1">
    <location>
        <begin position="1"/>
        <end position="26"/>
    </location>
</feature>
<dbReference type="InterPro" id="IPR053063">
    <property type="entry name" value="PWWP_domain_containing_PDP"/>
</dbReference>
<dbReference type="AlphaFoldDB" id="A0A835JR90"/>
<feature type="region of interest" description="Disordered" evidence="1">
    <location>
        <begin position="827"/>
        <end position="930"/>
    </location>
</feature>
<name>A0A835JR90_9ROSI</name>
<evidence type="ECO:0000313" key="4">
    <source>
        <dbReference type="Proteomes" id="UP000657918"/>
    </source>
</evidence>
<proteinExistence type="predicted"/>
<dbReference type="Gene3D" id="2.30.30.140">
    <property type="match status" value="1"/>
</dbReference>
<dbReference type="PANTHER" id="PTHR42851">
    <property type="entry name" value="ALDOLASE-RELATED"/>
    <property type="match status" value="1"/>
</dbReference>
<dbReference type="EMBL" id="JADGMS010000012">
    <property type="protein sequence ID" value="KAF9671575.1"/>
    <property type="molecule type" value="Genomic_DNA"/>
</dbReference>
<dbReference type="CDD" id="cd05162">
    <property type="entry name" value="PWWP"/>
    <property type="match status" value="1"/>
</dbReference>
<evidence type="ECO:0000256" key="1">
    <source>
        <dbReference type="SAM" id="MobiDB-lite"/>
    </source>
</evidence>
<dbReference type="Proteomes" id="UP000657918">
    <property type="component" value="Unassembled WGS sequence"/>
</dbReference>
<feature type="region of interest" description="Disordered" evidence="1">
    <location>
        <begin position="723"/>
        <end position="749"/>
    </location>
</feature>
<dbReference type="OrthoDB" id="21615at2759"/>
<dbReference type="SUPFAM" id="SSF63748">
    <property type="entry name" value="Tudor/PWWP/MBT"/>
    <property type="match status" value="1"/>
</dbReference>
<feature type="region of interest" description="Disordered" evidence="1">
    <location>
        <begin position="1"/>
        <end position="37"/>
    </location>
</feature>
<feature type="domain" description="PWWP" evidence="2">
    <location>
        <begin position="220"/>
        <end position="281"/>
    </location>
</feature>
<dbReference type="Pfam" id="PF00855">
    <property type="entry name" value="PWWP"/>
    <property type="match status" value="1"/>
</dbReference>
<dbReference type="SMART" id="SM00293">
    <property type="entry name" value="PWWP"/>
    <property type="match status" value="1"/>
</dbReference>
<evidence type="ECO:0000313" key="3">
    <source>
        <dbReference type="EMBL" id="KAF9671575.1"/>
    </source>
</evidence>
<comment type="caution">
    <text evidence="3">The sequence shown here is derived from an EMBL/GenBank/DDBJ whole genome shotgun (WGS) entry which is preliminary data.</text>
</comment>
<keyword evidence="4" id="KW-1185">Reference proteome</keyword>
<feature type="compositionally biased region" description="Polar residues" evidence="1">
    <location>
        <begin position="675"/>
        <end position="686"/>
    </location>
</feature>
<dbReference type="PROSITE" id="PS50812">
    <property type="entry name" value="PWWP"/>
    <property type="match status" value="1"/>
</dbReference>
<feature type="region of interest" description="Disordered" evidence="1">
    <location>
        <begin position="484"/>
        <end position="521"/>
    </location>
</feature>
<gene>
    <name evidence="3" type="ORF">SADUNF_Sadunf12G0061700</name>
</gene>
<evidence type="ECO:0000259" key="2">
    <source>
        <dbReference type="PROSITE" id="PS50812"/>
    </source>
</evidence>
<feature type="compositionally biased region" description="Basic and acidic residues" evidence="1">
    <location>
        <begin position="725"/>
        <end position="735"/>
    </location>
</feature>
<feature type="region of interest" description="Disordered" evidence="1">
    <location>
        <begin position="673"/>
        <end position="699"/>
    </location>
</feature>
<accession>A0A835JR90</accession>